<dbReference type="EMBL" id="CAJVQB010051586">
    <property type="protein sequence ID" value="CAG8835494.1"/>
    <property type="molecule type" value="Genomic_DNA"/>
</dbReference>
<protein>
    <submittedName>
        <fullName evidence="2">42713_t:CDS:1</fullName>
    </submittedName>
</protein>
<proteinExistence type="predicted"/>
<gene>
    <name evidence="2" type="ORF">GMARGA_LOCUS32599</name>
</gene>
<name>A0ABN7WNQ3_GIGMA</name>
<feature type="non-terminal residue" evidence="2">
    <location>
        <position position="1"/>
    </location>
</feature>
<evidence type="ECO:0000313" key="2">
    <source>
        <dbReference type="EMBL" id="CAG8835494.1"/>
    </source>
</evidence>
<dbReference type="InterPro" id="IPR041577">
    <property type="entry name" value="RT_RNaseH_2"/>
</dbReference>
<organism evidence="2 3">
    <name type="scientific">Gigaspora margarita</name>
    <dbReference type="NCBI Taxonomy" id="4874"/>
    <lineage>
        <taxon>Eukaryota</taxon>
        <taxon>Fungi</taxon>
        <taxon>Fungi incertae sedis</taxon>
        <taxon>Mucoromycota</taxon>
        <taxon>Glomeromycotina</taxon>
        <taxon>Glomeromycetes</taxon>
        <taxon>Diversisporales</taxon>
        <taxon>Gigasporaceae</taxon>
        <taxon>Gigaspora</taxon>
    </lineage>
</organism>
<keyword evidence="3" id="KW-1185">Reference proteome</keyword>
<dbReference type="Proteomes" id="UP000789901">
    <property type="component" value="Unassembled WGS sequence"/>
</dbReference>
<sequence length="40" mass="4541">YSDFSKLFILFTDTSDTALGAILFQKDENGQERKKCLVVV</sequence>
<comment type="caution">
    <text evidence="2">The sequence shown here is derived from an EMBL/GenBank/DDBJ whole genome shotgun (WGS) entry which is preliminary data.</text>
</comment>
<accession>A0ABN7WNQ3</accession>
<evidence type="ECO:0000313" key="3">
    <source>
        <dbReference type="Proteomes" id="UP000789901"/>
    </source>
</evidence>
<reference evidence="2 3" key="1">
    <citation type="submission" date="2021-06" db="EMBL/GenBank/DDBJ databases">
        <authorList>
            <person name="Kallberg Y."/>
            <person name="Tangrot J."/>
            <person name="Rosling A."/>
        </authorList>
    </citation>
    <scope>NUCLEOTIDE SEQUENCE [LARGE SCALE GENOMIC DNA]</scope>
    <source>
        <strain evidence="2 3">120-4 pot B 10/14</strain>
    </source>
</reference>
<evidence type="ECO:0000259" key="1">
    <source>
        <dbReference type="Pfam" id="PF17919"/>
    </source>
</evidence>
<dbReference type="Pfam" id="PF17919">
    <property type="entry name" value="RT_RNaseH_2"/>
    <property type="match status" value="1"/>
</dbReference>
<feature type="domain" description="Reverse transcriptase/retrotransposon-derived protein RNase H-like" evidence="1">
    <location>
        <begin position="2"/>
        <end position="33"/>
    </location>
</feature>